<accession>A0A543I5Z7</accession>
<dbReference type="AlphaFoldDB" id="A0A543I5Z7"/>
<dbReference type="Proteomes" id="UP000318331">
    <property type="component" value="Unassembled WGS sequence"/>
</dbReference>
<organism evidence="1 2">
    <name type="scientific">Klugiella xanthotipulae</name>
    <dbReference type="NCBI Taxonomy" id="244735"/>
    <lineage>
        <taxon>Bacteria</taxon>
        <taxon>Bacillati</taxon>
        <taxon>Actinomycetota</taxon>
        <taxon>Actinomycetes</taxon>
        <taxon>Micrococcales</taxon>
        <taxon>Microbacteriaceae</taxon>
        <taxon>Klugiella</taxon>
    </lineage>
</organism>
<proteinExistence type="predicted"/>
<reference evidence="1 2" key="1">
    <citation type="submission" date="2019-06" db="EMBL/GenBank/DDBJ databases">
        <title>Sequencing the genomes of 1000 actinobacteria strains.</title>
        <authorList>
            <person name="Klenk H.-P."/>
        </authorList>
    </citation>
    <scope>NUCLEOTIDE SEQUENCE [LARGE SCALE GENOMIC DNA]</scope>
    <source>
        <strain evidence="1 2">DSM 18031</strain>
    </source>
</reference>
<dbReference type="InterPro" id="IPR010310">
    <property type="entry name" value="T7SS_ESAT-6-like"/>
</dbReference>
<evidence type="ECO:0000313" key="1">
    <source>
        <dbReference type="EMBL" id="TQM66026.1"/>
    </source>
</evidence>
<keyword evidence="2" id="KW-1185">Reference proteome</keyword>
<name>A0A543I5Z7_9MICO</name>
<protein>
    <submittedName>
        <fullName evidence="1">WXG100 family type VII secretion target</fullName>
    </submittedName>
</protein>
<dbReference type="Gene3D" id="1.10.287.1060">
    <property type="entry name" value="ESAT-6-like"/>
    <property type="match status" value="1"/>
</dbReference>
<dbReference type="Pfam" id="PF06013">
    <property type="entry name" value="WXG100"/>
    <property type="match status" value="1"/>
</dbReference>
<comment type="caution">
    <text evidence="1">The sequence shown here is derived from an EMBL/GenBank/DDBJ whole genome shotgun (WGS) entry which is preliminary data.</text>
</comment>
<evidence type="ECO:0000313" key="2">
    <source>
        <dbReference type="Proteomes" id="UP000318331"/>
    </source>
</evidence>
<dbReference type="SUPFAM" id="SSF140453">
    <property type="entry name" value="EsxAB dimer-like"/>
    <property type="match status" value="1"/>
</dbReference>
<sequence>MSLKRAVSSLHNELLQLESALLRREPAWTGAAATAFSHAQMQWRSQVEAITETLDHCATIALDSGNSFAELENKLTAAWGS</sequence>
<gene>
    <name evidence="1" type="ORF">FB466_0847</name>
</gene>
<dbReference type="EMBL" id="VFPN01000001">
    <property type="protein sequence ID" value="TQM66026.1"/>
    <property type="molecule type" value="Genomic_DNA"/>
</dbReference>
<dbReference type="InterPro" id="IPR036689">
    <property type="entry name" value="ESAT-6-like_sf"/>
</dbReference>